<evidence type="ECO:0008006" key="5">
    <source>
        <dbReference type="Google" id="ProtNLM"/>
    </source>
</evidence>
<dbReference type="PIRSF" id="PIRSF028408">
    <property type="entry name" value="UCP028408"/>
    <property type="match status" value="1"/>
</dbReference>
<evidence type="ECO:0000313" key="4">
    <source>
        <dbReference type="Proteomes" id="UP000317238"/>
    </source>
</evidence>
<gene>
    <name evidence="3" type="ORF">Pan14r_50300</name>
</gene>
<evidence type="ECO:0000259" key="2">
    <source>
        <dbReference type="Pfam" id="PF11795"/>
    </source>
</evidence>
<dbReference type="Proteomes" id="UP000317238">
    <property type="component" value="Unassembled WGS sequence"/>
</dbReference>
<sequence>MKSPDDLRCILRKQWEDANHRQRRLLGHQDAWPIVLSIGSPSPALLTSQLHVVKQHIEAWRNVGVGEVVWEDKRYRATREKVRVPLSWKISKPSDWVAACGDAAMRGEFESLASLIENSDPLFYSLLIRRRALWREKPINQVITAGKLAMQLGPGDADGRPLRLVSLEGIDTKFFERNGGLIRSLLDVRFDGEPSRLGLETFLGAPNEGEHWLLVVDLDGGLLPFDRQRVRASELCGCRLPGQHLIVVENETCSHLLPAAADTLAILGGGFDLGWLTNTSLTEKRVAYWGDIDTWGLSFLAKARSLLPDIQALMMTPDVFDQHHHCAVNEPVLADPTPPQELQPAETSLYERLLTEPRGRLEQEYLPTDVVHQAVRSWMDSPR</sequence>
<feature type="domain" description="Wadjet protein JetD C-terminal" evidence="1">
    <location>
        <begin position="208"/>
        <end position="374"/>
    </location>
</feature>
<proteinExistence type="predicted"/>
<evidence type="ECO:0000313" key="3">
    <source>
        <dbReference type="EMBL" id="TWT65485.1"/>
    </source>
</evidence>
<dbReference type="InterPro" id="IPR024537">
    <property type="entry name" value="DUF3322"/>
</dbReference>
<evidence type="ECO:0000259" key="1">
    <source>
        <dbReference type="Pfam" id="PF09983"/>
    </source>
</evidence>
<keyword evidence="4" id="KW-1185">Reference proteome</keyword>
<protein>
    <recommendedName>
        <fullName evidence="5">Wadjet protein JetD C-terminal domain-containing protein</fullName>
    </recommendedName>
</protein>
<accession>A0A5C5XTX9</accession>
<dbReference type="Pfam" id="PF11795">
    <property type="entry name" value="DUF3322"/>
    <property type="match status" value="1"/>
</dbReference>
<organism evidence="3 4">
    <name type="scientific">Crateriforma conspicua</name>
    <dbReference type="NCBI Taxonomy" id="2527996"/>
    <lineage>
        <taxon>Bacteria</taxon>
        <taxon>Pseudomonadati</taxon>
        <taxon>Planctomycetota</taxon>
        <taxon>Planctomycetia</taxon>
        <taxon>Planctomycetales</taxon>
        <taxon>Planctomycetaceae</taxon>
        <taxon>Crateriforma</taxon>
    </lineage>
</organism>
<dbReference type="EMBL" id="SJPL01000002">
    <property type="protein sequence ID" value="TWT65485.1"/>
    <property type="molecule type" value="Genomic_DNA"/>
</dbReference>
<comment type="caution">
    <text evidence="3">The sequence shown here is derived from an EMBL/GenBank/DDBJ whole genome shotgun (WGS) entry which is preliminary data.</text>
</comment>
<dbReference type="AlphaFoldDB" id="A0A5C5XTX9"/>
<name>A0A5C5XTX9_9PLAN</name>
<feature type="domain" description="DUF3322" evidence="2">
    <location>
        <begin position="4"/>
        <end position="187"/>
    </location>
</feature>
<dbReference type="InterPro" id="IPR014544">
    <property type="entry name" value="UCP028408"/>
</dbReference>
<dbReference type="OrthoDB" id="322908at2"/>
<dbReference type="Pfam" id="PF09983">
    <property type="entry name" value="JetD_C"/>
    <property type="match status" value="1"/>
</dbReference>
<dbReference type="InterPro" id="IPR024534">
    <property type="entry name" value="JetD_C"/>
</dbReference>
<reference evidence="3 4" key="1">
    <citation type="submission" date="2019-02" db="EMBL/GenBank/DDBJ databases">
        <title>Deep-cultivation of Planctomycetes and their phenomic and genomic characterization uncovers novel biology.</title>
        <authorList>
            <person name="Wiegand S."/>
            <person name="Jogler M."/>
            <person name="Boedeker C."/>
            <person name="Pinto D."/>
            <person name="Vollmers J."/>
            <person name="Rivas-Marin E."/>
            <person name="Kohn T."/>
            <person name="Peeters S.H."/>
            <person name="Heuer A."/>
            <person name="Rast P."/>
            <person name="Oberbeckmann S."/>
            <person name="Bunk B."/>
            <person name="Jeske O."/>
            <person name="Meyerdierks A."/>
            <person name="Storesund J.E."/>
            <person name="Kallscheuer N."/>
            <person name="Luecker S."/>
            <person name="Lage O.M."/>
            <person name="Pohl T."/>
            <person name="Merkel B.J."/>
            <person name="Hornburger P."/>
            <person name="Mueller R.-W."/>
            <person name="Bruemmer F."/>
            <person name="Labrenz M."/>
            <person name="Spormann A.M."/>
            <person name="Op Den Camp H."/>
            <person name="Overmann J."/>
            <person name="Amann R."/>
            <person name="Jetten M.S.M."/>
            <person name="Mascher T."/>
            <person name="Medema M.H."/>
            <person name="Devos D.P."/>
            <person name="Kaster A.-K."/>
            <person name="Ovreas L."/>
            <person name="Rohde M."/>
            <person name="Galperin M.Y."/>
            <person name="Jogler C."/>
        </authorList>
    </citation>
    <scope>NUCLEOTIDE SEQUENCE [LARGE SCALE GENOMIC DNA]</scope>
    <source>
        <strain evidence="3 4">Pan14r</strain>
    </source>
</reference>
<dbReference type="RefSeq" id="WP_146440827.1">
    <property type="nucleotide sequence ID" value="NZ_SJPL01000002.1"/>
</dbReference>